<evidence type="ECO:0000313" key="2">
    <source>
        <dbReference type="EMBL" id="KAK9825669.1"/>
    </source>
</evidence>
<evidence type="ECO:0008006" key="4">
    <source>
        <dbReference type="Google" id="ProtNLM"/>
    </source>
</evidence>
<reference evidence="2 3" key="1">
    <citation type="journal article" date="2024" name="Nat. Commun.">
        <title>Phylogenomics reveals the evolutionary origins of lichenization in chlorophyte algae.</title>
        <authorList>
            <person name="Puginier C."/>
            <person name="Libourel C."/>
            <person name="Otte J."/>
            <person name="Skaloud P."/>
            <person name="Haon M."/>
            <person name="Grisel S."/>
            <person name="Petersen M."/>
            <person name="Berrin J.G."/>
            <person name="Delaux P.M."/>
            <person name="Dal Grande F."/>
            <person name="Keller J."/>
        </authorList>
    </citation>
    <scope>NUCLEOTIDE SEQUENCE [LARGE SCALE GENOMIC DNA]</scope>
    <source>
        <strain evidence="2 3">SAG 245.80</strain>
    </source>
</reference>
<dbReference type="SUPFAM" id="SSF49503">
    <property type="entry name" value="Cupredoxins"/>
    <property type="match status" value="1"/>
</dbReference>
<sequence length="128" mass="13088">MGSLRNLGSVLAVSFLVCGLVSQAATKQTVVEWDIPSGPNMGYAPATAAVGDSIVLSWDGVHNVVLLPGPFNALGDCSKAKSAAPLPVTQANGKSASTVTFSQPGTYAVVCAVDGHCMLGQYQKYTVS</sequence>
<dbReference type="AlphaFoldDB" id="A0AAW1QWW9"/>
<proteinExistence type="predicted"/>
<feature type="chain" id="PRO_5043844822" description="Phytocyanin domain-containing protein" evidence="1">
    <location>
        <begin position="27"/>
        <end position="128"/>
    </location>
</feature>
<feature type="signal peptide" evidence="1">
    <location>
        <begin position="1"/>
        <end position="26"/>
    </location>
</feature>
<evidence type="ECO:0000256" key="1">
    <source>
        <dbReference type="SAM" id="SignalP"/>
    </source>
</evidence>
<comment type="caution">
    <text evidence="2">The sequence shown here is derived from an EMBL/GenBank/DDBJ whole genome shotgun (WGS) entry which is preliminary data.</text>
</comment>
<dbReference type="Gene3D" id="2.60.40.420">
    <property type="entry name" value="Cupredoxins - blue copper proteins"/>
    <property type="match status" value="1"/>
</dbReference>
<dbReference type="InterPro" id="IPR008972">
    <property type="entry name" value="Cupredoxin"/>
</dbReference>
<accession>A0AAW1QWW9</accession>
<gene>
    <name evidence="2" type="ORF">WJX81_000660</name>
</gene>
<dbReference type="Proteomes" id="UP001445335">
    <property type="component" value="Unassembled WGS sequence"/>
</dbReference>
<keyword evidence="3" id="KW-1185">Reference proteome</keyword>
<protein>
    <recommendedName>
        <fullName evidence="4">Phytocyanin domain-containing protein</fullName>
    </recommendedName>
</protein>
<name>A0AAW1QWW9_9CHLO</name>
<dbReference type="EMBL" id="JALJOU010000071">
    <property type="protein sequence ID" value="KAK9825669.1"/>
    <property type="molecule type" value="Genomic_DNA"/>
</dbReference>
<evidence type="ECO:0000313" key="3">
    <source>
        <dbReference type="Proteomes" id="UP001445335"/>
    </source>
</evidence>
<organism evidence="2 3">
    <name type="scientific">Elliptochloris bilobata</name>
    <dbReference type="NCBI Taxonomy" id="381761"/>
    <lineage>
        <taxon>Eukaryota</taxon>
        <taxon>Viridiplantae</taxon>
        <taxon>Chlorophyta</taxon>
        <taxon>core chlorophytes</taxon>
        <taxon>Trebouxiophyceae</taxon>
        <taxon>Trebouxiophyceae incertae sedis</taxon>
        <taxon>Elliptochloris clade</taxon>
        <taxon>Elliptochloris</taxon>
    </lineage>
</organism>
<keyword evidence="1" id="KW-0732">Signal</keyword>